<dbReference type="Proteomes" id="UP000236592">
    <property type="component" value="Chromosome"/>
</dbReference>
<organism evidence="2 3">
    <name type="scientific">Pseudotamlana carrageenivorans</name>
    <dbReference type="NCBI Taxonomy" id="2069432"/>
    <lineage>
        <taxon>Bacteria</taxon>
        <taxon>Pseudomonadati</taxon>
        <taxon>Bacteroidota</taxon>
        <taxon>Flavobacteriia</taxon>
        <taxon>Flavobacteriales</taxon>
        <taxon>Flavobacteriaceae</taxon>
        <taxon>Pseudotamlana</taxon>
    </lineage>
</organism>
<keyword evidence="1" id="KW-0812">Transmembrane</keyword>
<gene>
    <name evidence="2" type="ORF">C1A40_02325</name>
</gene>
<keyword evidence="1" id="KW-1133">Transmembrane helix</keyword>
<dbReference type="AlphaFoldDB" id="A0A2I7SER2"/>
<reference evidence="3" key="1">
    <citation type="submission" date="2018-01" db="EMBL/GenBank/DDBJ databases">
        <title>Complete genome of Tamlana sp. UJ94.</title>
        <authorList>
            <person name="Jung J."/>
            <person name="Chung D."/>
            <person name="Bae S.S."/>
            <person name="Baek K."/>
        </authorList>
    </citation>
    <scope>NUCLEOTIDE SEQUENCE [LARGE SCALE GENOMIC DNA]</scope>
    <source>
        <strain evidence="3">UJ94</strain>
    </source>
</reference>
<keyword evidence="1" id="KW-0472">Membrane</keyword>
<sequence>MKRNNPELPHYGLYGMNNATGLKGFWDFLRSPEQIEAAKIRQENRLATREAAAIDRQETRLEVGEIRRDRQVLKQEIRTENLSNNAGTVVGNLIRSIFTPKQTTVVSSIPTTSANPNYQSIDDGSSNKPNQAGGWVLGIAAAGVLLGTMLLVPKKNSDEKPIENEKK</sequence>
<dbReference type="RefSeq" id="WP_102994488.1">
    <property type="nucleotide sequence ID" value="NZ_CP025938.1"/>
</dbReference>
<accession>A0A2I7SER2</accession>
<keyword evidence="3" id="KW-1185">Reference proteome</keyword>
<dbReference type="EMBL" id="CP025938">
    <property type="protein sequence ID" value="AUS04378.1"/>
    <property type="molecule type" value="Genomic_DNA"/>
</dbReference>
<protein>
    <submittedName>
        <fullName evidence="2">Uncharacterized protein</fullName>
    </submittedName>
</protein>
<evidence type="ECO:0000313" key="2">
    <source>
        <dbReference type="EMBL" id="AUS04378.1"/>
    </source>
</evidence>
<feature type="transmembrane region" description="Helical" evidence="1">
    <location>
        <begin position="132"/>
        <end position="152"/>
    </location>
</feature>
<proteinExistence type="predicted"/>
<dbReference type="KEGG" id="taj:C1A40_02325"/>
<name>A0A2I7SER2_9FLAO</name>
<evidence type="ECO:0000313" key="3">
    <source>
        <dbReference type="Proteomes" id="UP000236592"/>
    </source>
</evidence>
<evidence type="ECO:0000256" key="1">
    <source>
        <dbReference type="SAM" id="Phobius"/>
    </source>
</evidence>